<evidence type="ECO:0000313" key="1">
    <source>
        <dbReference type="EMBL" id="NNJ30845.1"/>
    </source>
</evidence>
<proteinExistence type="predicted"/>
<accession>A0ABX1VTY4</accession>
<dbReference type="RefSeq" id="WP_170822028.1">
    <property type="nucleotide sequence ID" value="NZ_JAAOXG010000026.1"/>
</dbReference>
<name>A0ABX1VTY4_9FIRM</name>
<sequence>MKDKFVIKTRQGEAEITWPRNEQPGFCPNCHKCVPFNSILIKKENGDSEEDDSDMEAVKAKKPGIKIGQFGENAVKIGECPYCHQAIPVREVILKTPGGIN</sequence>
<evidence type="ECO:0000313" key="2">
    <source>
        <dbReference type="Proteomes" id="UP000539052"/>
    </source>
</evidence>
<protein>
    <submittedName>
        <fullName evidence="1">Uncharacterized protein</fullName>
    </submittedName>
</protein>
<organism evidence="1 2">
    <name type="scientific">Lacrimispora defluvii</name>
    <dbReference type="NCBI Taxonomy" id="2719233"/>
    <lineage>
        <taxon>Bacteria</taxon>
        <taxon>Bacillati</taxon>
        <taxon>Bacillota</taxon>
        <taxon>Clostridia</taxon>
        <taxon>Lachnospirales</taxon>
        <taxon>Lachnospiraceae</taxon>
        <taxon>Lacrimispora</taxon>
    </lineage>
</organism>
<comment type="caution">
    <text evidence="1">The sequence shown here is derived from an EMBL/GenBank/DDBJ whole genome shotgun (WGS) entry which is preliminary data.</text>
</comment>
<dbReference type="Proteomes" id="UP000539052">
    <property type="component" value="Unassembled WGS sequence"/>
</dbReference>
<dbReference type="EMBL" id="JAAOXG010000026">
    <property type="protein sequence ID" value="NNJ30845.1"/>
    <property type="molecule type" value="Genomic_DNA"/>
</dbReference>
<reference evidence="1 2" key="1">
    <citation type="submission" date="2020-03" db="EMBL/GenBank/DDBJ databases">
        <title>Genome Sequence of industrial isolate, B5A.</title>
        <authorList>
            <person name="Sharma S."/>
            <person name="Patil P.B."/>
            <person name="Korpole S."/>
        </authorList>
    </citation>
    <scope>NUCLEOTIDE SEQUENCE [LARGE SCALE GENOMIC DNA]</scope>
    <source>
        <strain evidence="1 2">PI-S10-B5A</strain>
    </source>
</reference>
<keyword evidence="2" id="KW-1185">Reference proteome</keyword>
<gene>
    <name evidence="1" type="ORF">G9470_13730</name>
</gene>